<dbReference type="AlphaFoldDB" id="A0A4R7BP08"/>
<dbReference type="GO" id="GO:0005886">
    <property type="term" value="C:plasma membrane"/>
    <property type="evidence" value="ECO:0007669"/>
    <property type="project" value="TreeGrafter"/>
</dbReference>
<evidence type="ECO:0000256" key="2">
    <source>
        <dbReference type="ARBA" id="ARBA00009399"/>
    </source>
</evidence>
<accession>A0A4R7BP08</accession>
<proteinExistence type="inferred from homology"/>
<feature type="transmembrane region" description="Helical" evidence="6">
    <location>
        <begin position="74"/>
        <end position="95"/>
    </location>
</feature>
<feature type="domain" description="GtrA/DPMS transmembrane" evidence="7">
    <location>
        <begin position="14"/>
        <end position="127"/>
    </location>
</feature>
<dbReference type="OrthoDB" id="5422757at2"/>
<sequence>MALPAALGRQFGVFVAVGLAAAIAHYGLLIGLVEGYRVDPVPATLVGYVAGGIVSYLLNRRLTYASARPHREATWRFAAVAGTGFLITWAMVAGLVRGAGMPYLAAQLLTTAAVLFWSFGAHRLWTFRAPPP</sequence>
<protein>
    <submittedName>
        <fullName evidence="8">Putative flippase GtrA</fullName>
    </submittedName>
</protein>
<evidence type="ECO:0000256" key="1">
    <source>
        <dbReference type="ARBA" id="ARBA00004141"/>
    </source>
</evidence>
<keyword evidence="5 6" id="KW-0472">Membrane</keyword>
<evidence type="ECO:0000256" key="5">
    <source>
        <dbReference type="ARBA" id="ARBA00023136"/>
    </source>
</evidence>
<comment type="subcellular location">
    <subcellularLocation>
        <location evidence="1">Membrane</location>
        <topology evidence="1">Multi-pass membrane protein</topology>
    </subcellularLocation>
</comment>
<reference evidence="8 9" key="1">
    <citation type="submission" date="2019-03" db="EMBL/GenBank/DDBJ databases">
        <title>Genomic Encyclopedia of Type Strains, Phase IV (KMG-IV): sequencing the most valuable type-strain genomes for metagenomic binning, comparative biology and taxonomic classification.</title>
        <authorList>
            <person name="Goeker M."/>
        </authorList>
    </citation>
    <scope>NUCLEOTIDE SEQUENCE [LARGE SCALE GENOMIC DNA]</scope>
    <source>
        <strain evidence="8 9">DSM 25903</strain>
    </source>
</reference>
<dbReference type="Pfam" id="PF04138">
    <property type="entry name" value="GtrA_DPMS_TM"/>
    <property type="match status" value="1"/>
</dbReference>
<evidence type="ECO:0000256" key="3">
    <source>
        <dbReference type="ARBA" id="ARBA00022692"/>
    </source>
</evidence>
<evidence type="ECO:0000313" key="8">
    <source>
        <dbReference type="EMBL" id="TDR87248.1"/>
    </source>
</evidence>
<dbReference type="PANTHER" id="PTHR38459:SF1">
    <property type="entry name" value="PROPHAGE BACTOPRENOL-LINKED GLUCOSE TRANSLOCASE HOMOLOG"/>
    <property type="match status" value="1"/>
</dbReference>
<evidence type="ECO:0000259" key="7">
    <source>
        <dbReference type="Pfam" id="PF04138"/>
    </source>
</evidence>
<keyword evidence="4 6" id="KW-1133">Transmembrane helix</keyword>
<feature type="transmembrane region" description="Helical" evidence="6">
    <location>
        <begin position="101"/>
        <end position="119"/>
    </location>
</feature>
<dbReference type="RefSeq" id="WP_133774013.1">
    <property type="nucleotide sequence ID" value="NZ_SNZR01000016.1"/>
</dbReference>
<dbReference type="GO" id="GO:0000271">
    <property type="term" value="P:polysaccharide biosynthetic process"/>
    <property type="evidence" value="ECO:0007669"/>
    <property type="project" value="InterPro"/>
</dbReference>
<keyword evidence="3 6" id="KW-0812">Transmembrane</keyword>
<dbReference type="InterPro" id="IPR051401">
    <property type="entry name" value="GtrA_CellWall_Glycosyl"/>
</dbReference>
<evidence type="ECO:0000313" key="9">
    <source>
        <dbReference type="Proteomes" id="UP000295122"/>
    </source>
</evidence>
<dbReference type="Proteomes" id="UP000295122">
    <property type="component" value="Unassembled WGS sequence"/>
</dbReference>
<dbReference type="InterPro" id="IPR007267">
    <property type="entry name" value="GtrA_DPMS_TM"/>
</dbReference>
<dbReference type="PANTHER" id="PTHR38459">
    <property type="entry name" value="PROPHAGE BACTOPRENOL-LINKED GLUCOSE TRANSLOCASE HOMOLOG"/>
    <property type="match status" value="1"/>
</dbReference>
<evidence type="ECO:0000256" key="6">
    <source>
        <dbReference type="SAM" id="Phobius"/>
    </source>
</evidence>
<evidence type="ECO:0000256" key="4">
    <source>
        <dbReference type="ARBA" id="ARBA00022989"/>
    </source>
</evidence>
<organism evidence="8 9">
    <name type="scientific">Enterovirga rhinocerotis</name>
    <dbReference type="NCBI Taxonomy" id="1339210"/>
    <lineage>
        <taxon>Bacteria</taxon>
        <taxon>Pseudomonadati</taxon>
        <taxon>Pseudomonadota</taxon>
        <taxon>Alphaproteobacteria</taxon>
        <taxon>Hyphomicrobiales</taxon>
        <taxon>Methylobacteriaceae</taxon>
        <taxon>Enterovirga</taxon>
    </lineage>
</organism>
<comment type="similarity">
    <text evidence="2">Belongs to the GtrA family.</text>
</comment>
<name>A0A4R7BP08_9HYPH</name>
<feature type="transmembrane region" description="Helical" evidence="6">
    <location>
        <begin position="45"/>
        <end position="62"/>
    </location>
</feature>
<feature type="transmembrane region" description="Helical" evidence="6">
    <location>
        <begin position="12"/>
        <end position="33"/>
    </location>
</feature>
<comment type="caution">
    <text evidence="8">The sequence shown here is derived from an EMBL/GenBank/DDBJ whole genome shotgun (WGS) entry which is preliminary data.</text>
</comment>
<keyword evidence="9" id="KW-1185">Reference proteome</keyword>
<gene>
    <name evidence="8" type="ORF">EV668_4328</name>
</gene>
<dbReference type="EMBL" id="SNZR01000016">
    <property type="protein sequence ID" value="TDR87248.1"/>
    <property type="molecule type" value="Genomic_DNA"/>
</dbReference>